<evidence type="ECO:0000313" key="1">
    <source>
        <dbReference type="EMBL" id="WAT00989.1"/>
    </source>
</evidence>
<accession>A0ABY7HNP6</accession>
<keyword evidence="2" id="KW-1185">Reference proteome</keyword>
<protein>
    <submittedName>
        <fullName evidence="1">Uncharacterized protein</fullName>
    </submittedName>
</protein>
<name>A0ABY7HNP6_9GAMM</name>
<dbReference type="RefSeq" id="WP_269127970.1">
    <property type="nucleotide sequence ID" value="NZ_CP114058.1"/>
</dbReference>
<gene>
    <name evidence="1" type="ORF">O1V66_19815</name>
</gene>
<dbReference type="EMBL" id="CP114058">
    <property type="protein sequence ID" value="WAT00989.1"/>
    <property type="molecule type" value="Genomic_DNA"/>
</dbReference>
<reference evidence="1" key="1">
    <citation type="submission" date="2022-12" db="EMBL/GenBank/DDBJ databases">
        <title>Complete genome sequence of an Australian strain of Rouxiella badensis DAR84756 and resolution of the R. badensis DSM100043 and R. chamberiensis DSM28324 genomes.</title>
        <authorList>
            <person name="Paul S."/>
            <person name="Anderson P.J."/>
            <person name="Maynard G."/>
            <person name="Dyall-Smith M."/>
            <person name="Kudinha T."/>
        </authorList>
    </citation>
    <scope>NUCLEOTIDE SEQUENCE</scope>
    <source>
        <strain evidence="1">DSM 28324</strain>
    </source>
</reference>
<evidence type="ECO:0000313" key="2">
    <source>
        <dbReference type="Proteomes" id="UP001164712"/>
    </source>
</evidence>
<organism evidence="1 2">
    <name type="scientific">Rouxiella chamberiensis</name>
    <dbReference type="NCBI Taxonomy" id="1513468"/>
    <lineage>
        <taxon>Bacteria</taxon>
        <taxon>Pseudomonadati</taxon>
        <taxon>Pseudomonadota</taxon>
        <taxon>Gammaproteobacteria</taxon>
        <taxon>Enterobacterales</taxon>
        <taxon>Yersiniaceae</taxon>
        <taxon>Rouxiella</taxon>
    </lineage>
</organism>
<sequence length="318" mass="36584">MTLISRALTHTNMLFDKAMTTQSRKDIANYIKNITLSKNKPHSFLGMLGLKKSIEYDPISLAKLSDLRDHLKLNFDHQDKKLNAVIDKLMSQAPLHLVQNRFGPFYDAPLPRAVSQQATSAEKPPAVRTPEPEVIFINTNSKLEQRYRFLANTRKYQSLTTPEQRCKLMSANNVIIHHDKNAVIVEPKINLFTHTTLRTDQNTHHYKTLVENALEFSKACKLNIDDTLDQMYRALKHAHVNTDNVVIDFKVKDIVREASLRHPPGLQYDPVESFFEITLKAPLMKDPEPLARPVFHRNVNSPLHGYRAETRRHVGLRQ</sequence>
<dbReference type="Proteomes" id="UP001164712">
    <property type="component" value="Chromosome"/>
</dbReference>
<proteinExistence type="predicted"/>